<dbReference type="SMART" id="SM00369">
    <property type="entry name" value="LRR_TYP"/>
    <property type="match status" value="3"/>
</dbReference>
<dbReference type="OrthoDB" id="660555at2759"/>
<dbReference type="SUPFAM" id="SSF52058">
    <property type="entry name" value="L domain-like"/>
    <property type="match status" value="1"/>
</dbReference>
<dbReference type="InterPro" id="IPR001611">
    <property type="entry name" value="Leu-rich_rpt"/>
</dbReference>
<sequence>MTVQLTVIRYQVINPQPSSTLILLLCELPENIQNSTEELEDEKEEEPGNIKPTILAVGVLTASTELPDIVKEQTYLKELYVNNTSIQTTPKYIQMFRKLIVLDVSHNKIRCLPSEIGYLENLKEFNIHFNNLQIIPPELGNCENLEKFDLSGNLELTELPFELSSLKKVTFVDVSANKFSSLPICVLRMSSLQRLDISSNKLQDLPQGIDRNTTLEYQYIKLIDSLCLEAKEEKESTKDREYFEKEFMKTYIEDLTYRG</sequence>
<dbReference type="CTD" id="121398981"/>
<dbReference type="Proteomes" id="UP000186698">
    <property type="component" value="Chromosome 1S"/>
</dbReference>
<gene>
    <name evidence="4" type="primary">LOC121398981</name>
</gene>
<dbReference type="InterPro" id="IPR032675">
    <property type="entry name" value="LRR_dom_sf"/>
</dbReference>
<dbReference type="KEGG" id="xla:121398981"/>
<dbReference type="InterPro" id="IPR050216">
    <property type="entry name" value="LRR_domain-containing"/>
</dbReference>
<evidence type="ECO:0000313" key="3">
    <source>
        <dbReference type="Proteomes" id="UP000186698"/>
    </source>
</evidence>
<organism evidence="3 4">
    <name type="scientific">Xenopus laevis</name>
    <name type="common">African clawed frog</name>
    <dbReference type="NCBI Taxonomy" id="8355"/>
    <lineage>
        <taxon>Eukaryota</taxon>
        <taxon>Metazoa</taxon>
        <taxon>Chordata</taxon>
        <taxon>Craniata</taxon>
        <taxon>Vertebrata</taxon>
        <taxon>Euteleostomi</taxon>
        <taxon>Amphibia</taxon>
        <taxon>Batrachia</taxon>
        <taxon>Anura</taxon>
        <taxon>Pipoidea</taxon>
        <taxon>Pipidae</taxon>
        <taxon>Xenopodinae</taxon>
        <taxon>Xenopus</taxon>
        <taxon>Xenopus</taxon>
    </lineage>
</organism>
<dbReference type="GO" id="GO:0005737">
    <property type="term" value="C:cytoplasm"/>
    <property type="evidence" value="ECO:0000318"/>
    <property type="project" value="GO_Central"/>
</dbReference>
<evidence type="ECO:0000313" key="4">
    <source>
        <dbReference type="RefSeq" id="XP_041434628.1"/>
    </source>
</evidence>
<dbReference type="PROSITE" id="PS51450">
    <property type="entry name" value="LRR"/>
    <property type="match status" value="2"/>
</dbReference>
<evidence type="ECO:0000256" key="2">
    <source>
        <dbReference type="ARBA" id="ARBA00022737"/>
    </source>
</evidence>
<evidence type="ECO:0000256" key="1">
    <source>
        <dbReference type="ARBA" id="ARBA00022614"/>
    </source>
</evidence>
<name>A0A8J1LYQ8_XENLA</name>
<proteinExistence type="predicted"/>
<protein>
    <submittedName>
        <fullName evidence="4">Leucine-rich repeat-containing protein 2-like</fullName>
    </submittedName>
</protein>
<accession>A0A8J1LYQ8</accession>
<dbReference type="Pfam" id="PF00560">
    <property type="entry name" value="LRR_1"/>
    <property type="match status" value="3"/>
</dbReference>
<dbReference type="PANTHER" id="PTHR48051">
    <property type="match status" value="1"/>
</dbReference>
<keyword evidence="2" id="KW-0677">Repeat</keyword>
<dbReference type="RefSeq" id="XP_041434628.1">
    <property type="nucleotide sequence ID" value="XM_041578694.1"/>
</dbReference>
<dbReference type="GeneID" id="121398981"/>
<dbReference type="PANTHER" id="PTHR48051:SF16">
    <property type="entry name" value="LEUCINE-RICH REPEAT-CONTAINING PROTEIN 2"/>
    <property type="match status" value="1"/>
</dbReference>
<keyword evidence="3" id="KW-1185">Reference proteome</keyword>
<reference evidence="4" key="1">
    <citation type="submission" date="2025-08" db="UniProtKB">
        <authorList>
            <consortium name="RefSeq"/>
        </authorList>
    </citation>
    <scope>IDENTIFICATION</scope>
    <source>
        <strain evidence="4">J_2021</strain>
        <tissue evidence="4">Erythrocytes</tissue>
    </source>
</reference>
<dbReference type="InterPro" id="IPR003591">
    <property type="entry name" value="Leu-rich_rpt_typical-subtyp"/>
</dbReference>
<dbReference type="Gene3D" id="3.80.10.10">
    <property type="entry name" value="Ribonuclease Inhibitor"/>
    <property type="match status" value="2"/>
</dbReference>
<keyword evidence="1" id="KW-0433">Leucine-rich repeat</keyword>
<dbReference type="AlphaFoldDB" id="A0A8J1LYQ8"/>